<gene>
    <name evidence="14" type="ORF">J8273_0331</name>
</gene>
<organism evidence="14 15">
    <name type="scientific">Carpediemonas membranifera</name>
    <dbReference type="NCBI Taxonomy" id="201153"/>
    <lineage>
        <taxon>Eukaryota</taxon>
        <taxon>Metamonada</taxon>
        <taxon>Carpediemonas-like organisms</taxon>
        <taxon>Carpediemonas</taxon>
    </lineage>
</organism>
<dbReference type="GO" id="GO:0030126">
    <property type="term" value="C:COPI vesicle coat"/>
    <property type="evidence" value="ECO:0007669"/>
    <property type="project" value="InterPro"/>
</dbReference>
<dbReference type="InterPro" id="IPR016024">
    <property type="entry name" value="ARM-type_fold"/>
</dbReference>
<keyword evidence="7" id="KW-0653">Protein transport</keyword>
<dbReference type="SUPFAM" id="SSF48371">
    <property type="entry name" value="ARM repeat"/>
    <property type="match status" value="1"/>
</dbReference>
<evidence type="ECO:0000256" key="1">
    <source>
        <dbReference type="ARBA" id="ARBA00004255"/>
    </source>
</evidence>
<feature type="domain" description="Coatomer beta subunit C-terminal" evidence="12">
    <location>
        <begin position="666"/>
        <end position="762"/>
    </location>
</feature>
<dbReference type="EMBL" id="JAHDYR010000012">
    <property type="protein sequence ID" value="KAG9395112.1"/>
    <property type="molecule type" value="Genomic_DNA"/>
</dbReference>
<evidence type="ECO:0000256" key="9">
    <source>
        <dbReference type="ARBA" id="ARBA00023136"/>
    </source>
</evidence>
<evidence type="ECO:0000259" key="13">
    <source>
        <dbReference type="Pfam" id="PF14806"/>
    </source>
</evidence>
<dbReference type="InterPro" id="IPR029446">
    <property type="entry name" value="COPB1_appendage_platform_dom"/>
</dbReference>
<evidence type="ECO:0000259" key="12">
    <source>
        <dbReference type="Pfam" id="PF07718"/>
    </source>
</evidence>
<dbReference type="PANTHER" id="PTHR10635:SF0">
    <property type="entry name" value="COATOMER SUBUNIT BETA"/>
    <property type="match status" value="1"/>
</dbReference>
<comment type="subcellular location">
    <subcellularLocation>
        <location evidence="2">Cytoplasmic vesicle</location>
        <location evidence="2">COPI-coated vesicle membrane</location>
        <topology evidence="2">Peripheral membrane protein</topology>
        <orientation evidence="2">Cytoplasmic side</orientation>
    </subcellularLocation>
    <subcellularLocation>
        <location evidence="1">Golgi apparatus membrane</location>
        <topology evidence="1">Peripheral membrane protein</topology>
        <orientation evidence="1">Cytoplasmic side</orientation>
    </subcellularLocation>
</comment>
<dbReference type="InterPro" id="IPR002553">
    <property type="entry name" value="Clathrin/coatomer_adapt-like_N"/>
</dbReference>
<evidence type="ECO:0000256" key="10">
    <source>
        <dbReference type="ARBA" id="ARBA00023329"/>
    </source>
</evidence>
<keyword evidence="4" id="KW-0963">Cytoplasm</keyword>
<keyword evidence="9" id="KW-0472">Membrane</keyword>
<sequence>MTISIDTTHIASDSLQNLKPIFDKHNPDDMKVALRKIQAMLLENHEIPDEYMLSVAVNVYATNDKNLKLMMSILYPFLNWEYADYLLIVSKIQADIGSKNEFFAAATLRSIAHIPARDVLEHLYGDVKRSLRYEERPEAHVRESAIIAMHSIYRRFPNDETLISREEAAACMDGILKNDSAVPVVHRALHFVNECLPELALAVVTSKEYAHLWAHGDDSIQMARLKLLRTAFNHEQTTAEQREHTVLPVLRAIASDKKPSIFMLFEIAQVICDLCQTTGWLRQAANALLQVLTHRGASDLIRVTALSRIEALLQSGYSVGLSVREFMPLFAQGVVSQRVRERLFVLVFAIVDEGTAGETLVALRTEVDAVLSDKPGEDGERYISTLLDTFIAAATRTPLLRAHPTSIDLLMHLSTGSRMKAVAVHAVETLRTYVPMLTRPAQADLVPRLFGILGKVTVPRVLRVLAYLIVSCTDQPQNTLRQMVDVFTATDDAADQPNTVTVVDPATGQYVTRQRTTAAPSAIRTIITSKKNAFICISVSICMAKLYLLAVRDLTPADAEGLRVLRVRVVKLMAGMIKDTAANSEDTRRQMMIALSAVLRPNEAQSRVLLDSTAESFTEFIAASGNDAAAEVEHVPAHAAPAFRLLNGGGVVIPPDVTDDGLDMDLNKLLTVRQLTGQSERIYTEVFVTVRGYTVILEVVLLNRSSETVQDVTLELTPTNGIRCADRIISATLGPHEATMIRRSLRATATEAGVVFGAISYTSRKPVVNTTTCIQLDVSSFLTPTDVDSSAFKSMWQSFEWENRINICMVAPTAADVIKRIAKETNTRVLNRSSLYSDAIGCANLYAVSVFNEQALLNVSCQRNDVTNKMEGVVRVRTKVQGLAVCLGEKIGRIAV</sequence>
<evidence type="ECO:0000256" key="2">
    <source>
        <dbReference type="ARBA" id="ARBA00004347"/>
    </source>
</evidence>
<dbReference type="OrthoDB" id="10261439at2759"/>
<dbReference type="InterPro" id="IPR016460">
    <property type="entry name" value="COPB1"/>
</dbReference>
<evidence type="ECO:0000256" key="6">
    <source>
        <dbReference type="ARBA" id="ARBA00022892"/>
    </source>
</evidence>
<dbReference type="Pfam" id="PF07718">
    <property type="entry name" value="Coatamer_beta_C"/>
    <property type="match status" value="1"/>
</dbReference>
<dbReference type="Pfam" id="PF14806">
    <property type="entry name" value="Coatomer_b_Cpla"/>
    <property type="match status" value="1"/>
</dbReference>
<proteinExistence type="predicted"/>
<reference evidence="14" key="1">
    <citation type="submission" date="2021-05" db="EMBL/GenBank/DDBJ databases">
        <title>A free-living protist that lacks canonical eukaryotic 1 DNA replication and segregation systems.</title>
        <authorList>
            <person name="Salas-Leiva D.E."/>
            <person name="Tromer E.C."/>
            <person name="Curtis B.A."/>
            <person name="Jerlstrom-Hultqvist J."/>
            <person name="Kolisko M."/>
            <person name="Yi Z."/>
            <person name="Salas-Leiva J.S."/>
            <person name="Gallot-Lavallee L."/>
            <person name="Kops G.J.P.L."/>
            <person name="Archibald J.M."/>
            <person name="Simpson A.G.B."/>
            <person name="Roger A.J."/>
        </authorList>
    </citation>
    <scope>NUCLEOTIDE SEQUENCE</scope>
    <source>
        <strain evidence="14">BICM</strain>
    </source>
</reference>
<evidence type="ECO:0000256" key="3">
    <source>
        <dbReference type="ARBA" id="ARBA00022448"/>
    </source>
</evidence>
<evidence type="ECO:0000313" key="14">
    <source>
        <dbReference type="EMBL" id="KAG9395112.1"/>
    </source>
</evidence>
<name>A0A8J6BDB5_9EUKA</name>
<keyword evidence="8" id="KW-0333">Golgi apparatus</keyword>
<keyword evidence="15" id="KW-1185">Reference proteome</keyword>
<evidence type="ECO:0000259" key="11">
    <source>
        <dbReference type="Pfam" id="PF01602"/>
    </source>
</evidence>
<feature type="domain" description="Clathrin/coatomer adaptor adaptin-like N-terminal" evidence="11">
    <location>
        <begin position="15"/>
        <end position="485"/>
    </location>
</feature>
<evidence type="ECO:0000256" key="4">
    <source>
        <dbReference type="ARBA" id="ARBA00022490"/>
    </source>
</evidence>
<accession>A0A8J6BDB5</accession>
<keyword evidence="3" id="KW-0813">Transport</keyword>
<dbReference type="InterPro" id="IPR011710">
    <property type="entry name" value="Coatomer_bsu_C"/>
</dbReference>
<keyword evidence="6" id="KW-0931">ER-Golgi transport</keyword>
<dbReference type="Gene3D" id="1.25.10.10">
    <property type="entry name" value="Leucine-rich Repeat Variant"/>
    <property type="match status" value="1"/>
</dbReference>
<keyword evidence="5" id="KW-0677">Repeat</keyword>
<protein>
    <submittedName>
        <fullName evidence="14">Coatomer beta subunit appendage platform</fullName>
    </submittedName>
</protein>
<comment type="caution">
    <text evidence="14">The sequence shown here is derived from an EMBL/GenBank/DDBJ whole genome shotgun (WGS) entry which is preliminary data.</text>
</comment>
<dbReference type="GO" id="GO:0006891">
    <property type="term" value="P:intra-Golgi vesicle-mediated transport"/>
    <property type="evidence" value="ECO:0007669"/>
    <property type="project" value="TreeGrafter"/>
</dbReference>
<dbReference type="GO" id="GO:0006888">
    <property type="term" value="P:endoplasmic reticulum to Golgi vesicle-mediated transport"/>
    <property type="evidence" value="ECO:0007669"/>
    <property type="project" value="TreeGrafter"/>
</dbReference>
<dbReference type="InterPro" id="IPR011989">
    <property type="entry name" value="ARM-like"/>
</dbReference>
<evidence type="ECO:0000256" key="8">
    <source>
        <dbReference type="ARBA" id="ARBA00023034"/>
    </source>
</evidence>
<dbReference type="PANTHER" id="PTHR10635">
    <property type="entry name" value="COATOMER SUBUNIT BETA"/>
    <property type="match status" value="1"/>
</dbReference>
<dbReference type="Proteomes" id="UP000717585">
    <property type="component" value="Unassembled WGS sequence"/>
</dbReference>
<dbReference type="GO" id="GO:0005198">
    <property type="term" value="F:structural molecule activity"/>
    <property type="evidence" value="ECO:0007669"/>
    <property type="project" value="InterPro"/>
</dbReference>
<evidence type="ECO:0000256" key="5">
    <source>
        <dbReference type="ARBA" id="ARBA00022737"/>
    </source>
</evidence>
<dbReference type="GO" id="GO:0000139">
    <property type="term" value="C:Golgi membrane"/>
    <property type="evidence" value="ECO:0007669"/>
    <property type="project" value="UniProtKB-SubCell"/>
</dbReference>
<evidence type="ECO:0000256" key="7">
    <source>
        <dbReference type="ARBA" id="ARBA00022927"/>
    </source>
</evidence>
<feature type="domain" description="Coatomer beta subunit appendage platform" evidence="13">
    <location>
        <begin position="773"/>
        <end position="891"/>
    </location>
</feature>
<keyword evidence="10" id="KW-0968">Cytoplasmic vesicle</keyword>
<dbReference type="AlphaFoldDB" id="A0A8J6BDB5"/>
<dbReference type="GO" id="GO:0006886">
    <property type="term" value="P:intracellular protein transport"/>
    <property type="evidence" value="ECO:0007669"/>
    <property type="project" value="InterPro"/>
</dbReference>
<dbReference type="Pfam" id="PF01602">
    <property type="entry name" value="Adaptin_N"/>
    <property type="match status" value="1"/>
</dbReference>
<evidence type="ECO:0000313" key="15">
    <source>
        <dbReference type="Proteomes" id="UP000717585"/>
    </source>
</evidence>